<feature type="chain" id="PRO_5046295478" description="glucan endo-1,3-beta-D-glucosidase" evidence="13">
    <location>
        <begin position="29"/>
        <end position="487"/>
    </location>
</feature>
<dbReference type="SMART" id="SM00768">
    <property type="entry name" value="X8"/>
    <property type="match status" value="1"/>
</dbReference>
<reference evidence="15 16" key="1">
    <citation type="submission" date="2024-03" db="EMBL/GenBank/DDBJ databases">
        <authorList>
            <person name="Gkanogiannis A."/>
            <person name="Becerra Lopez-Lavalle L."/>
        </authorList>
    </citation>
    <scope>NUCLEOTIDE SEQUENCE [LARGE SCALE GENOMIC DNA]</scope>
</reference>
<dbReference type="InterPro" id="IPR017853">
    <property type="entry name" value="GH"/>
</dbReference>
<protein>
    <recommendedName>
        <fullName evidence="3">glucan endo-1,3-beta-D-glucosidase</fullName>
        <ecNumber evidence="3">3.2.1.39</ecNumber>
    </recommendedName>
    <alternativeName>
        <fullName evidence="8">(1-&gt;3)-beta-glucan endohydrolase</fullName>
    </alternativeName>
    <alternativeName>
        <fullName evidence="9">Beta-1,3-endoglucanase</fullName>
    </alternativeName>
</protein>
<evidence type="ECO:0000256" key="8">
    <source>
        <dbReference type="ARBA" id="ARBA00033335"/>
    </source>
</evidence>
<keyword evidence="6" id="KW-1015">Disulfide bond</keyword>
<dbReference type="InterPro" id="IPR012946">
    <property type="entry name" value="X8"/>
</dbReference>
<keyword evidence="12" id="KW-0472">Membrane</keyword>
<name>A0ABP0Y4B6_9ROSI</name>
<feature type="signal peptide" evidence="13">
    <location>
        <begin position="1"/>
        <end position="28"/>
    </location>
</feature>
<keyword evidence="16" id="KW-1185">Reference proteome</keyword>
<evidence type="ECO:0000313" key="16">
    <source>
        <dbReference type="Proteomes" id="UP001642487"/>
    </source>
</evidence>
<dbReference type="SUPFAM" id="SSF51445">
    <property type="entry name" value="(Trans)glycosidases"/>
    <property type="match status" value="1"/>
</dbReference>
<dbReference type="PANTHER" id="PTHR32227">
    <property type="entry name" value="GLUCAN ENDO-1,3-BETA-GLUCOSIDASE BG1-RELATED-RELATED"/>
    <property type="match status" value="1"/>
</dbReference>
<evidence type="ECO:0000256" key="9">
    <source>
        <dbReference type="ARBA" id="ARBA00033417"/>
    </source>
</evidence>
<comment type="similarity">
    <text evidence="2 10">Belongs to the glycosyl hydrolase 17 family.</text>
</comment>
<evidence type="ECO:0000256" key="4">
    <source>
        <dbReference type="ARBA" id="ARBA00022729"/>
    </source>
</evidence>
<evidence type="ECO:0000256" key="11">
    <source>
        <dbReference type="RuleBase" id="RU004336"/>
    </source>
</evidence>
<organism evidence="15 16">
    <name type="scientific">Citrullus colocynthis</name>
    <name type="common">colocynth</name>
    <dbReference type="NCBI Taxonomy" id="252529"/>
    <lineage>
        <taxon>Eukaryota</taxon>
        <taxon>Viridiplantae</taxon>
        <taxon>Streptophyta</taxon>
        <taxon>Embryophyta</taxon>
        <taxon>Tracheophyta</taxon>
        <taxon>Spermatophyta</taxon>
        <taxon>Magnoliopsida</taxon>
        <taxon>eudicotyledons</taxon>
        <taxon>Gunneridae</taxon>
        <taxon>Pentapetalae</taxon>
        <taxon>rosids</taxon>
        <taxon>fabids</taxon>
        <taxon>Cucurbitales</taxon>
        <taxon>Cucurbitaceae</taxon>
        <taxon>Benincaseae</taxon>
        <taxon>Citrullus</taxon>
    </lineage>
</organism>
<proteinExistence type="inferred from homology"/>
<sequence>MARSTFAIAVAWTALMILTAMVIDVVQANVGVNWGTMASHPLNPHIVVNLLKDNGIKKVKLFDSDSWTVSALAGSKIETIVAIPNDQLESIASDYNLAKDWVKENITTHIYEGGVDIRYIAVGNEPFLTAFNGSYVKLTFPAMENIQKALNEANYGKKIKVTTPLNADVYESASNQPSDGQFRSDIHDTMKDIVNFLNRNDAPFVVNIYPFLSLYQNPDFPVDFAFLDENGKSINDKGKTYTNVFDANYDTLVWALKKIGVGDLKIIVGEVGWPTDANKFANVELAKRFYDGLFKKLASKKGTPMRPNEKLEVYLFGLFDEDMKSILPGFFERHWGIFRYDGKPKFPIDFTGKENDKLPVAAKGVQYLEHKWCVVKNNVKDLRTIASQIDYACSMSDCTSLVYGSSCNNLNHRGNVSFAYNMYFQMQDQSVEACVFDGSAEIVTKNASVGNCLFPIQIVSTGQRLMTMNIVSFVATVLVGLVLSMYV</sequence>
<dbReference type="Gene3D" id="1.20.58.1040">
    <property type="match status" value="1"/>
</dbReference>
<evidence type="ECO:0000256" key="2">
    <source>
        <dbReference type="ARBA" id="ARBA00008773"/>
    </source>
</evidence>
<evidence type="ECO:0000256" key="13">
    <source>
        <dbReference type="SAM" id="SignalP"/>
    </source>
</evidence>
<feature type="transmembrane region" description="Helical" evidence="12">
    <location>
        <begin position="465"/>
        <end position="486"/>
    </location>
</feature>
<evidence type="ECO:0000256" key="5">
    <source>
        <dbReference type="ARBA" id="ARBA00022801"/>
    </source>
</evidence>
<keyword evidence="5 11" id="KW-0378">Hydrolase</keyword>
<dbReference type="PROSITE" id="PS00587">
    <property type="entry name" value="GLYCOSYL_HYDROL_F17"/>
    <property type="match status" value="1"/>
</dbReference>
<evidence type="ECO:0000313" key="15">
    <source>
        <dbReference type="EMBL" id="CAK9315249.1"/>
    </source>
</evidence>
<dbReference type="EC" id="3.2.1.39" evidence="3"/>
<keyword evidence="12" id="KW-1133">Transmembrane helix</keyword>
<evidence type="ECO:0000256" key="12">
    <source>
        <dbReference type="SAM" id="Phobius"/>
    </source>
</evidence>
<dbReference type="Pfam" id="PF00332">
    <property type="entry name" value="Glyco_hydro_17"/>
    <property type="match status" value="1"/>
</dbReference>
<dbReference type="EMBL" id="OZ021736">
    <property type="protein sequence ID" value="CAK9315249.1"/>
    <property type="molecule type" value="Genomic_DNA"/>
</dbReference>
<evidence type="ECO:0000259" key="14">
    <source>
        <dbReference type="SMART" id="SM00768"/>
    </source>
</evidence>
<keyword evidence="4 13" id="KW-0732">Signal</keyword>
<feature type="domain" description="X8" evidence="14">
    <location>
        <begin position="371"/>
        <end position="454"/>
    </location>
</feature>
<evidence type="ECO:0000256" key="10">
    <source>
        <dbReference type="RuleBase" id="RU004335"/>
    </source>
</evidence>
<gene>
    <name evidence="15" type="ORF">CITCOLO1_LOCUS7034</name>
</gene>
<dbReference type="InterPro" id="IPR044965">
    <property type="entry name" value="Glyco_hydro_17_plant"/>
</dbReference>
<accession>A0ABP0Y4B6</accession>
<keyword evidence="12" id="KW-0812">Transmembrane</keyword>
<evidence type="ECO:0000256" key="7">
    <source>
        <dbReference type="ARBA" id="ARBA00023295"/>
    </source>
</evidence>
<keyword evidence="7 11" id="KW-0326">Glycosidase</keyword>
<evidence type="ECO:0000256" key="6">
    <source>
        <dbReference type="ARBA" id="ARBA00023157"/>
    </source>
</evidence>
<dbReference type="InterPro" id="IPR000490">
    <property type="entry name" value="Glyco_hydro_17"/>
</dbReference>
<dbReference type="Pfam" id="PF07983">
    <property type="entry name" value="X8"/>
    <property type="match status" value="1"/>
</dbReference>
<evidence type="ECO:0000256" key="3">
    <source>
        <dbReference type="ARBA" id="ARBA00012780"/>
    </source>
</evidence>
<evidence type="ECO:0000256" key="1">
    <source>
        <dbReference type="ARBA" id="ARBA00000382"/>
    </source>
</evidence>
<dbReference type="Proteomes" id="UP001642487">
    <property type="component" value="Chromosome 2"/>
</dbReference>
<dbReference type="Gene3D" id="3.20.20.80">
    <property type="entry name" value="Glycosidases"/>
    <property type="match status" value="1"/>
</dbReference>
<comment type="catalytic activity">
    <reaction evidence="1">
        <text>Hydrolysis of (1-&gt;3)-beta-D-glucosidic linkages in (1-&gt;3)-beta-D-glucans.</text>
        <dbReference type="EC" id="3.2.1.39"/>
    </reaction>
</comment>